<dbReference type="PANTHER" id="PTHR33281:SF16">
    <property type="match status" value="1"/>
</dbReference>
<evidence type="ECO:0000256" key="1">
    <source>
        <dbReference type="ARBA" id="ARBA00004141"/>
    </source>
</evidence>
<evidence type="ECO:0000256" key="4">
    <source>
        <dbReference type="ARBA" id="ARBA00022989"/>
    </source>
</evidence>
<name>A0ABR4B8B8_9LECA</name>
<keyword evidence="10" id="KW-1185">Reference proteome</keyword>
<proteinExistence type="predicted"/>
<dbReference type="EMBL" id="JBHFEH010000023">
    <property type="protein sequence ID" value="KAL2053104.1"/>
    <property type="molecule type" value="Genomic_DNA"/>
</dbReference>
<dbReference type="Proteomes" id="UP001590951">
    <property type="component" value="Unassembled WGS sequence"/>
</dbReference>
<feature type="transmembrane region" description="Helical" evidence="8">
    <location>
        <begin position="40"/>
        <end position="66"/>
    </location>
</feature>
<evidence type="ECO:0000256" key="8">
    <source>
        <dbReference type="SAM" id="Phobius"/>
    </source>
</evidence>
<dbReference type="PANTHER" id="PTHR33281">
    <property type="entry name" value="UPF0187 PROTEIN YNEE"/>
    <property type="match status" value="1"/>
</dbReference>
<reference evidence="9 10" key="1">
    <citation type="submission" date="2024-09" db="EMBL/GenBank/DDBJ databases">
        <title>Rethinking Asexuality: The Enigmatic Case of Functional Sexual Genes in Lepraria (Stereocaulaceae).</title>
        <authorList>
            <person name="Doellman M."/>
            <person name="Sun Y."/>
            <person name="Barcenas-Pena A."/>
            <person name="Lumbsch H.T."/>
            <person name="Grewe F."/>
        </authorList>
    </citation>
    <scope>NUCLEOTIDE SEQUENCE [LARGE SCALE GENOMIC DNA]</scope>
    <source>
        <strain evidence="9 10">Grewe 0041</strain>
    </source>
</reference>
<keyword evidence="5" id="KW-0406">Ion transport</keyword>
<feature type="region of interest" description="Disordered" evidence="7">
    <location>
        <begin position="130"/>
        <end position="150"/>
    </location>
</feature>
<evidence type="ECO:0000313" key="10">
    <source>
        <dbReference type="Proteomes" id="UP001590951"/>
    </source>
</evidence>
<comment type="subcellular location">
    <subcellularLocation>
        <location evidence="1">Membrane</location>
        <topology evidence="1">Multi-pass membrane protein</topology>
    </subcellularLocation>
</comment>
<feature type="compositionally biased region" description="Polar residues" evidence="7">
    <location>
        <begin position="132"/>
        <end position="150"/>
    </location>
</feature>
<gene>
    <name evidence="9" type="ORF">ABVK25_006741</name>
</gene>
<keyword evidence="6 8" id="KW-0472">Membrane</keyword>
<organism evidence="9 10">
    <name type="scientific">Lepraria finkii</name>
    <dbReference type="NCBI Taxonomy" id="1340010"/>
    <lineage>
        <taxon>Eukaryota</taxon>
        <taxon>Fungi</taxon>
        <taxon>Dikarya</taxon>
        <taxon>Ascomycota</taxon>
        <taxon>Pezizomycotina</taxon>
        <taxon>Lecanoromycetes</taxon>
        <taxon>OSLEUM clade</taxon>
        <taxon>Lecanoromycetidae</taxon>
        <taxon>Lecanorales</taxon>
        <taxon>Lecanorineae</taxon>
        <taxon>Stereocaulaceae</taxon>
        <taxon>Lepraria</taxon>
    </lineage>
</organism>
<feature type="transmembrane region" description="Helical" evidence="8">
    <location>
        <begin position="300"/>
        <end position="318"/>
    </location>
</feature>
<keyword evidence="3 8" id="KW-0812">Transmembrane</keyword>
<protein>
    <submittedName>
        <fullName evidence="9">Uncharacterized protein</fullName>
    </submittedName>
</protein>
<keyword evidence="2" id="KW-0813">Transport</keyword>
<evidence type="ECO:0000256" key="2">
    <source>
        <dbReference type="ARBA" id="ARBA00022448"/>
    </source>
</evidence>
<evidence type="ECO:0000313" key="9">
    <source>
        <dbReference type="EMBL" id="KAL2053104.1"/>
    </source>
</evidence>
<dbReference type="Pfam" id="PF25539">
    <property type="entry name" value="Bestrophin_2"/>
    <property type="match status" value="1"/>
</dbReference>
<evidence type="ECO:0000256" key="7">
    <source>
        <dbReference type="SAM" id="MobiDB-lite"/>
    </source>
</evidence>
<feature type="transmembrane region" description="Helical" evidence="8">
    <location>
        <begin position="72"/>
        <end position="94"/>
    </location>
</feature>
<feature type="region of interest" description="Disordered" evidence="7">
    <location>
        <begin position="1"/>
        <end position="24"/>
    </location>
</feature>
<keyword evidence="4 8" id="KW-1133">Transmembrane helix</keyword>
<evidence type="ECO:0000256" key="5">
    <source>
        <dbReference type="ARBA" id="ARBA00023065"/>
    </source>
</evidence>
<dbReference type="InterPro" id="IPR044669">
    <property type="entry name" value="YneE/VCCN1/2-like"/>
</dbReference>
<evidence type="ECO:0000256" key="3">
    <source>
        <dbReference type="ARBA" id="ARBA00022692"/>
    </source>
</evidence>
<evidence type="ECO:0000256" key="6">
    <source>
        <dbReference type="ARBA" id="ARBA00023136"/>
    </source>
</evidence>
<accession>A0ABR4B8B8</accession>
<comment type="caution">
    <text evidence="9">The sequence shown here is derived from an EMBL/GenBank/DDBJ whole genome shotgun (WGS) entry which is preliminary data.</text>
</comment>
<sequence>MMANSYDSNEEGRHHQRKTTIPFARTTRQKPRRWPLALRFIKGAIHGAIVVPVTLHGLFAALIVFLDLHLDGSLGLPASIIPSISIVVGLMLVFRNQTSYNRFWDGRNYLTVIITSVRNLTRSFLACPPSHPQTNPRVNPSRPSSLGVTTTTNIERADTERTIRILIAILYATKNHLRADWGAEIIPGTSISPNTGTSTLIPEYAELLPKGLTALDDRGVGLPLQLTFFVEQYIKRCFDQGVFHGPQASQMQVQLNTLTDAYGRMETIRLTSIPIAHLIHQKQVLALFGCILPFALVDDMSWWAVPIVILVMFTLYGIDGIGSQLEDPFGFDRNDIRMDAIVEDMRSEIMVLLDEWRKVGEAAGEMFIRKQPLPMGVRQRNGMGVGFED</sequence>